<dbReference type="PANTHER" id="PTHR16943">
    <property type="entry name" value="2-METHYLCITRATE DEHYDRATASE-RELATED"/>
    <property type="match status" value="1"/>
</dbReference>
<feature type="domain" description="MmgE/PrpD N-terminal" evidence="3">
    <location>
        <begin position="57"/>
        <end position="296"/>
    </location>
</feature>
<dbReference type="InterPro" id="IPR045337">
    <property type="entry name" value="MmgE_PrpD_C"/>
</dbReference>
<dbReference type="InterPro" id="IPR036148">
    <property type="entry name" value="MmgE/PrpD_sf"/>
</dbReference>
<dbReference type="RefSeq" id="WP_075799297.1">
    <property type="nucleotide sequence ID" value="NZ_CP015583.1"/>
</dbReference>
<accession>A0A1L7AI99</accession>
<dbReference type="KEGG" id="rgi:RGI145_16895"/>
<dbReference type="GO" id="GO:0016829">
    <property type="term" value="F:lyase activity"/>
    <property type="evidence" value="ECO:0007669"/>
    <property type="project" value="InterPro"/>
</dbReference>
<dbReference type="Pfam" id="PF19305">
    <property type="entry name" value="MmgE_PrpD_C"/>
    <property type="match status" value="1"/>
</dbReference>
<dbReference type="Pfam" id="PF03972">
    <property type="entry name" value="MmgE_PrpD_N"/>
    <property type="match status" value="1"/>
</dbReference>
<reference evidence="5 6" key="1">
    <citation type="submission" date="2016-05" db="EMBL/GenBank/DDBJ databases">
        <title>Complete Genome and Methylome Analysis of Psychrotrophic Bacterial Isolates from Antarctic Lake Untersee.</title>
        <authorList>
            <person name="Fomenkov A."/>
            <person name="Akimov V.N."/>
            <person name="Vasilyeva L.V."/>
            <person name="Andersen D."/>
            <person name="Vincze T."/>
            <person name="Roberts R.J."/>
        </authorList>
    </citation>
    <scope>NUCLEOTIDE SEQUENCE [LARGE SCALE GENOMIC DNA]</scope>
    <source>
        <strain evidence="5 6">U14-5</strain>
    </source>
</reference>
<evidence type="ECO:0000259" key="4">
    <source>
        <dbReference type="Pfam" id="PF19305"/>
    </source>
</evidence>
<feature type="domain" description="MmgE/PrpD C-terminal" evidence="4">
    <location>
        <begin position="316"/>
        <end position="479"/>
    </location>
</feature>
<dbReference type="AlphaFoldDB" id="A0A1L7AI99"/>
<evidence type="ECO:0000259" key="3">
    <source>
        <dbReference type="Pfam" id="PF03972"/>
    </source>
</evidence>
<dbReference type="SUPFAM" id="SSF103378">
    <property type="entry name" value="2-methylcitrate dehydratase PrpD"/>
    <property type="match status" value="1"/>
</dbReference>
<evidence type="ECO:0000256" key="1">
    <source>
        <dbReference type="ARBA" id="ARBA00006174"/>
    </source>
</evidence>
<gene>
    <name evidence="5" type="ORF">RGI145_16895</name>
</gene>
<dbReference type="InterPro" id="IPR042183">
    <property type="entry name" value="MmgE/PrpD_sf_1"/>
</dbReference>
<protein>
    <submittedName>
        <fullName evidence="5">2-methylcitrate dehydratase</fullName>
    </submittedName>
</protein>
<dbReference type="Gene3D" id="3.30.1330.120">
    <property type="entry name" value="2-methylcitrate dehydratase PrpD"/>
    <property type="match status" value="1"/>
</dbReference>
<dbReference type="InterPro" id="IPR042188">
    <property type="entry name" value="MmgE/PrpD_sf_2"/>
</dbReference>
<feature type="region of interest" description="Disordered" evidence="2">
    <location>
        <begin position="20"/>
        <end position="55"/>
    </location>
</feature>
<dbReference type="PANTHER" id="PTHR16943:SF8">
    <property type="entry name" value="2-METHYLCITRATE DEHYDRATASE"/>
    <property type="match status" value="1"/>
</dbReference>
<organism evidence="5 6">
    <name type="scientific">Roseomonas gilardii</name>
    <dbReference type="NCBI Taxonomy" id="257708"/>
    <lineage>
        <taxon>Bacteria</taxon>
        <taxon>Pseudomonadati</taxon>
        <taxon>Pseudomonadota</taxon>
        <taxon>Alphaproteobacteria</taxon>
        <taxon>Acetobacterales</taxon>
        <taxon>Roseomonadaceae</taxon>
        <taxon>Roseomonas</taxon>
    </lineage>
</organism>
<comment type="similarity">
    <text evidence="1">Belongs to the PrpD family.</text>
</comment>
<proteinExistence type="inferred from homology"/>
<dbReference type="Gene3D" id="1.10.4100.10">
    <property type="entry name" value="2-methylcitrate dehydratase PrpD"/>
    <property type="match status" value="1"/>
</dbReference>
<dbReference type="STRING" id="257708.RGI145_16895"/>
<dbReference type="Proteomes" id="UP000185494">
    <property type="component" value="Chromosome 1"/>
</dbReference>
<dbReference type="InterPro" id="IPR045336">
    <property type="entry name" value="MmgE_PrpD_N"/>
</dbReference>
<sequence>MTATDRRNIIMGTIAAATLARPATAQPQQGGGGNQPASATATGTAPKGSAPPPVTRTIARYATSAPADQVPEAVRKEATRTLLNWVGCAVGGSRQDAPGRAVAALKPFSGPEQACLFGRGERLDAPNAALVNGISSHVLDFDDTHLKTIIHPAGPVASALTAFAQFRPISGRDFMNALTLGCEIECRIGNSVFPEHYAMGWHITGTTGVFGAAAAIGRVLGLDEQRMTWAMGLAATQPVGLKVQFGTDTKSFHPGRAAQNGMIAALLAQQGYTASDVAIEGFDGWGQALSTRRNWDEVTGELGERYELALNTYKPFACGIVAHPSIDAAIQLRNANSPKPGDIRSVALKVHPLVLNLMGKTEPRTGLEGKFSIFHAVAVALVTGRAGEQAFTDAAVKDPTVASLRKKVEATVDPAIKPDQADMVVTLNDGRTMHVFVEHAVGSQLHPMSDQQLVEKFMGQTEGILPADRSRQLLDLCWKAWSLQDAGEIGRMGAAA</sequence>
<evidence type="ECO:0000313" key="6">
    <source>
        <dbReference type="Proteomes" id="UP000185494"/>
    </source>
</evidence>
<dbReference type="EMBL" id="CP015583">
    <property type="protein sequence ID" value="APT58536.1"/>
    <property type="molecule type" value="Genomic_DNA"/>
</dbReference>
<dbReference type="InterPro" id="IPR005656">
    <property type="entry name" value="MmgE_PrpD"/>
</dbReference>
<evidence type="ECO:0000256" key="2">
    <source>
        <dbReference type="SAM" id="MobiDB-lite"/>
    </source>
</evidence>
<name>A0A1L7AI99_9PROT</name>
<evidence type="ECO:0000313" key="5">
    <source>
        <dbReference type="EMBL" id="APT58536.1"/>
    </source>
</evidence>